<dbReference type="EMBL" id="JACGLS010000004">
    <property type="protein sequence ID" value="MBA6156839.1"/>
    <property type="molecule type" value="Genomic_DNA"/>
</dbReference>
<keyword evidence="1" id="KW-0812">Transmembrane</keyword>
<organism evidence="2 3">
    <name type="scientific">Tenacibaculum pelagium</name>
    <dbReference type="NCBI Taxonomy" id="2759527"/>
    <lineage>
        <taxon>Bacteria</taxon>
        <taxon>Pseudomonadati</taxon>
        <taxon>Bacteroidota</taxon>
        <taxon>Flavobacteriia</taxon>
        <taxon>Flavobacteriales</taxon>
        <taxon>Flavobacteriaceae</taxon>
        <taxon>Tenacibaculum</taxon>
    </lineage>
</organism>
<name>A0A839ARE6_9FLAO</name>
<evidence type="ECO:0000313" key="3">
    <source>
        <dbReference type="Proteomes" id="UP000563906"/>
    </source>
</evidence>
<reference evidence="2 3" key="1">
    <citation type="submission" date="2020-07" db="EMBL/GenBank/DDBJ databases">
        <title>Bacterium isolated from marine sediment.</title>
        <authorList>
            <person name="Shang D."/>
            <person name="Du Z.-J."/>
        </authorList>
    </citation>
    <scope>NUCLEOTIDE SEQUENCE [LARGE SCALE GENOMIC DNA]</scope>
    <source>
        <strain evidence="2 3">S7007</strain>
    </source>
</reference>
<feature type="transmembrane region" description="Helical" evidence="1">
    <location>
        <begin position="17"/>
        <end position="35"/>
    </location>
</feature>
<evidence type="ECO:0000313" key="2">
    <source>
        <dbReference type="EMBL" id="MBA6156839.1"/>
    </source>
</evidence>
<accession>A0A839ARE6</accession>
<evidence type="ECO:0000256" key="1">
    <source>
        <dbReference type="SAM" id="Phobius"/>
    </source>
</evidence>
<proteinExistence type="predicted"/>
<keyword evidence="1" id="KW-1133">Transmembrane helix</keyword>
<feature type="transmembrane region" description="Helical" evidence="1">
    <location>
        <begin position="73"/>
        <end position="97"/>
    </location>
</feature>
<dbReference type="Proteomes" id="UP000563906">
    <property type="component" value="Unassembled WGS sequence"/>
</dbReference>
<protein>
    <submittedName>
        <fullName evidence="2">Uncharacterized protein</fullName>
    </submittedName>
</protein>
<keyword evidence="1" id="KW-0472">Membrane</keyword>
<dbReference type="RefSeq" id="WP_182125339.1">
    <property type="nucleotide sequence ID" value="NZ_JACGLS010000004.1"/>
</dbReference>
<feature type="transmembrane region" description="Helical" evidence="1">
    <location>
        <begin position="150"/>
        <end position="178"/>
    </location>
</feature>
<keyword evidence="3" id="KW-1185">Reference proteome</keyword>
<feature type="transmembrane region" description="Helical" evidence="1">
    <location>
        <begin position="109"/>
        <end position="130"/>
    </location>
</feature>
<dbReference type="AlphaFoldDB" id="A0A839ARE6"/>
<comment type="caution">
    <text evidence="2">The sequence shown here is derived from an EMBL/GenBank/DDBJ whole genome shotgun (WGS) entry which is preliminary data.</text>
</comment>
<sequence length="185" mass="21234">MLTSPFSYLSKKAEKSFTFLILFTTIVVGCFMIYFDSFLTNDICKNGIISFELASDVEDSKAILNSWDLKSKISAGLSLGLDYLFMLLYPSLIAVLIHKLNQKLWSNHPFYKVGVYIIFAQFFTALFDAIENVGLIQLLLGNIDQFWTSTAYYFASIKFVLIITGIAYIFINFCYFLIQKFIKNE</sequence>
<gene>
    <name evidence="2" type="ORF">H3Z83_09960</name>
</gene>